<dbReference type="AlphaFoldDB" id="A0A1W1Z2H9"/>
<accession>A0A1W1Z2H9</accession>
<reference evidence="6 7" key="1">
    <citation type="submission" date="2017-04" db="EMBL/GenBank/DDBJ databases">
        <authorList>
            <person name="Afonso C.L."/>
            <person name="Miller P.J."/>
            <person name="Scott M.A."/>
            <person name="Spackman E."/>
            <person name="Goraichik I."/>
            <person name="Dimitrov K.M."/>
            <person name="Suarez D.L."/>
            <person name="Swayne D.E."/>
        </authorList>
    </citation>
    <scope>NUCLEOTIDE SEQUENCE [LARGE SCALE GENOMIC DNA]</scope>
    <source>
        <strain evidence="6 7">VK13</strain>
    </source>
</reference>
<dbReference type="EC" id="2.1.1.11" evidence="4"/>
<dbReference type="InterPro" id="IPR010940">
    <property type="entry name" value="Mg_prot_MeTrfase_C"/>
</dbReference>
<dbReference type="Proteomes" id="UP000192708">
    <property type="component" value="Unassembled WGS sequence"/>
</dbReference>
<keyword evidence="7" id="KW-1185">Reference proteome</keyword>
<sequence>MSTLTPFRYQKRRGELEEYFDRTAVEAWAKLTSDAPVSGIRATVRAGRDQMRTTLLSRLPEDLKGRRILDAGCGTGALSVELAKRGAHVIAIDLSPNLIELAKERYEPTLSGNIEFYAGDMLDPSHGFFDYVVCMDSVIHYHCADTVDVLAKLAQNTQEKIIFTFAPSNFMLEMMIRVGKVFPRKDRSPTIVPIAENTIMSAIEDHDQLAGWKVGFTQKISSSFYKSQAMEIYRK</sequence>
<keyword evidence="3" id="KW-0949">S-adenosyl-L-methionine</keyword>
<organism evidence="6 7">
    <name type="scientific">Polynucleobacter kasalickyi</name>
    <dbReference type="NCBI Taxonomy" id="1938817"/>
    <lineage>
        <taxon>Bacteria</taxon>
        <taxon>Pseudomonadati</taxon>
        <taxon>Pseudomonadota</taxon>
        <taxon>Betaproteobacteria</taxon>
        <taxon>Burkholderiales</taxon>
        <taxon>Burkholderiaceae</taxon>
        <taxon>Polynucleobacter</taxon>
    </lineage>
</organism>
<dbReference type="CDD" id="cd02440">
    <property type="entry name" value="AdoMet_MTases"/>
    <property type="match status" value="1"/>
</dbReference>
<dbReference type="GO" id="GO:0046406">
    <property type="term" value="F:magnesium protoporphyrin IX methyltransferase activity"/>
    <property type="evidence" value="ECO:0007669"/>
    <property type="project" value="UniProtKB-UniRule"/>
</dbReference>
<dbReference type="SUPFAM" id="SSF53335">
    <property type="entry name" value="S-adenosyl-L-methionine-dependent methyltransferases"/>
    <property type="match status" value="1"/>
</dbReference>
<dbReference type="Pfam" id="PF03602">
    <property type="entry name" value="Cons_hypoth95"/>
    <property type="match status" value="1"/>
</dbReference>
<dbReference type="STRING" id="1938817.SAMN06296008_10487"/>
<dbReference type="RefSeq" id="WP_084283057.1">
    <property type="nucleotide sequence ID" value="NZ_FWXJ01000004.1"/>
</dbReference>
<gene>
    <name evidence="6" type="ORF">SAMN06296008_10487</name>
</gene>
<dbReference type="Gene3D" id="3.40.50.150">
    <property type="entry name" value="Vaccinia Virus protein VP39"/>
    <property type="match status" value="1"/>
</dbReference>
<dbReference type="GO" id="GO:0032259">
    <property type="term" value="P:methylation"/>
    <property type="evidence" value="ECO:0007669"/>
    <property type="project" value="UniProtKB-KW"/>
</dbReference>
<proteinExistence type="predicted"/>
<protein>
    <recommendedName>
        <fullName evidence="4">Magnesium protoporphyrin IX methyltransferase</fullName>
        <ecNumber evidence="4">2.1.1.11</ecNumber>
    </recommendedName>
</protein>
<evidence type="ECO:0000313" key="6">
    <source>
        <dbReference type="EMBL" id="SMC42594.1"/>
    </source>
</evidence>
<evidence type="ECO:0000256" key="2">
    <source>
        <dbReference type="ARBA" id="ARBA00022679"/>
    </source>
</evidence>
<keyword evidence="1 6" id="KW-0489">Methyltransferase</keyword>
<dbReference type="EMBL" id="FWXJ01000004">
    <property type="protein sequence ID" value="SMC42594.1"/>
    <property type="molecule type" value="Genomic_DNA"/>
</dbReference>
<keyword evidence="2 6" id="KW-0808">Transferase</keyword>
<name>A0A1W1Z2H9_9BURK</name>
<dbReference type="Pfam" id="PF07109">
    <property type="entry name" value="Mg-por_mtran_C"/>
    <property type="match status" value="1"/>
</dbReference>
<evidence type="ECO:0000256" key="1">
    <source>
        <dbReference type="ARBA" id="ARBA00022603"/>
    </source>
</evidence>
<dbReference type="OrthoDB" id="9791837at2"/>
<dbReference type="GO" id="GO:0015995">
    <property type="term" value="P:chlorophyll biosynthetic process"/>
    <property type="evidence" value="ECO:0007669"/>
    <property type="project" value="UniProtKB-UniRule"/>
</dbReference>
<evidence type="ECO:0000256" key="3">
    <source>
        <dbReference type="ARBA" id="ARBA00022691"/>
    </source>
</evidence>
<feature type="domain" description="Magnesium-protoporphyrin IX methyltransferase C-terminal" evidence="5">
    <location>
        <begin position="134"/>
        <end position="233"/>
    </location>
</feature>
<evidence type="ECO:0000313" key="7">
    <source>
        <dbReference type="Proteomes" id="UP000192708"/>
    </source>
</evidence>
<dbReference type="PANTHER" id="PTHR43464">
    <property type="entry name" value="METHYLTRANSFERASE"/>
    <property type="match status" value="1"/>
</dbReference>
<dbReference type="NCBIfam" id="TIGR02021">
    <property type="entry name" value="BchM-ChlM"/>
    <property type="match status" value="1"/>
</dbReference>
<dbReference type="InterPro" id="IPR010251">
    <property type="entry name" value="Mg_prot_MeTrfase"/>
</dbReference>
<dbReference type="PANTHER" id="PTHR43464:SF19">
    <property type="entry name" value="UBIQUINONE BIOSYNTHESIS O-METHYLTRANSFERASE, MITOCHONDRIAL"/>
    <property type="match status" value="1"/>
</dbReference>
<dbReference type="InterPro" id="IPR029063">
    <property type="entry name" value="SAM-dependent_MTases_sf"/>
</dbReference>
<dbReference type="PROSITE" id="PS51556">
    <property type="entry name" value="SAM_MT_MG_PIX"/>
    <property type="match status" value="1"/>
</dbReference>
<evidence type="ECO:0000259" key="5">
    <source>
        <dbReference type="Pfam" id="PF07109"/>
    </source>
</evidence>
<evidence type="ECO:0000256" key="4">
    <source>
        <dbReference type="NCBIfam" id="TIGR02021"/>
    </source>
</evidence>